<gene>
    <name evidence="1" type="ORF">ERUC_LOCUS23691</name>
</gene>
<name>A0ABC8KGS0_ERUVS</name>
<sequence length="110" mass="13171">MSGVTLVKLGIHFGGTMEKIDYSYKYIGEIGEETVRWELYDISWDKFLKFSKEAALINATIRFIWYREMEKEMKTVNYEKRKVRSRSSLNMIFQMKQSLMSTWLHQIVNV</sequence>
<dbReference type="Proteomes" id="UP001642260">
    <property type="component" value="Unassembled WGS sequence"/>
</dbReference>
<accession>A0ABC8KGS0</accession>
<proteinExistence type="predicted"/>
<evidence type="ECO:0000313" key="2">
    <source>
        <dbReference type="Proteomes" id="UP001642260"/>
    </source>
</evidence>
<reference evidence="1 2" key="1">
    <citation type="submission" date="2022-03" db="EMBL/GenBank/DDBJ databases">
        <authorList>
            <person name="Macdonald S."/>
            <person name="Ahmed S."/>
            <person name="Newling K."/>
        </authorList>
    </citation>
    <scope>NUCLEOTIDE SEQUENCE [LARGE SCALE GENOMIC DNA]</scope>
</reference>
<comment type="caution">
    <text evidence="1">The sequence shown here is derived from an EMBL/GenBank/DDBJ whole genome shotgun (WGS) entry which is preliminary data.</text>
</comment>
<organism evidence="1 2">
    <name type="scientific">Eruca vesicaria subsp. sativa</name>
    <name type="common">Garden rocket</name>
    <name type="synonym">Eruca sativa</name>
    <dbReference type="NCBI Taxonomy" id="29727"/>
    <lineage>
        <taxon>Eukaryota</taxon>
        <taxon>Viridiplantae</taxon>
        <taxon>Streptophyta</taxon>
        <taxon>Embryophyta</taxon>
        <taxon>Tracheophyta</taxon>
        <taxon>Spermatophyta</taxon>
        <taxon>Magnoliopsida</taxon>
        <taxon>eudicotyledons</taxon>
        <taxon>Gunneridae</taxon>
        <taxon>Pentapetalae</taxon>
        <taxon>rosids</taxon>
        <taxon>malvids</taxon>
        <taxon>Brassicales</taxon>
        <taxon>Brassicaceae</taxon>
        <taxon>Brassiceae</taxon>
        <taxon>Eruca</taxon>
    </lineage>
</organism>
<dbReference type="AlphaFoldDB" id="A0ABC8KGS0"/>
<evidence type="ECO:0000313" key="1">
    <source>
        <dbReference type="EMBL" id="CAH8357935.1"/>
    </source>
</evidence>
<keyword evidence="2" id="KW-1185">Reference proteome</keyword>
<dbReference type="EMBL" id="CAKOAT010239598">
    <property type="protein sequence ID" value="CAH8357935.1"/>
    <property type="molecule type" value="Genomic_DNA"/>
</dbReference>
<protein>
    <submittedName>
        <fullName evidence="1">Uncharacterized protein</fullName>
    </submittedName>
</protein>